<dbReference type="PROSITE" id="PS51257">
    <property type="entry name" value="PROKAR_LIPOPROTEIN"/>
    <property type="match status" value="1"/>
</dbReference>
<evidence type="ECO:0000256" key="1">
    <source>
        <dbReference type="SAM" id="SignalP"/>
    </source>
</evidence>
<proteinExistence type="predicted"/>
<sequence length="419" mass="46863">MIRYGSLLLALSILFLLSACASKSLEQKTINAADKVRIPTSFEQLTFKSEGRTVFEDEGKFILIEGNKCTQRDSGSEAATVLQWIELPNYVDSGTVILNGWDMRFLHGDREVNTMSADITHSKIVKNEGSTFLVFEAQGKLSDQNRKDAYEFCVFYTAFGYRSVLFDAVIEGDYNGIEAAALQNKNQGALATLENTASRGTLKGNAAIAIIPRGFDFQFDNAFECELGFPPCKWADRTDYRLLQLAYNLSQSSTTPSLDGSLHWATQTVFKDNGTRTYRIRTRTAMILGNSVKLRADFLALNPRAGKTATCSKNVDGVVRTQTFRINDLSFDYAVPLLTGWDLSYECEHQQVQRAGIWLHDIRFDPDSSSLEYKVSSILRDSDGVPSFNTAQRITVLGLNRRIDTPIQRSAPVNIKIRE</sequence>
<reference evidence="2 3" key="1">
    <citation type="submission" date="2018-03" db="EMBL/GenBank/DDBJ databases">
        <title>Draft genome of Nitrosomonas supralitoralis APG5.</title>
        <authorList>
            <person name="Urakawa H."/>
            <person name="Lopez J.V."/>
        </authorList>
    </citation>
    <scope>NUCLEOTIDE SEQUENCE [LARGE SCALE GENOMIC DNA]</scope>
    <source>
        <strain evidence="2 3">APG5</strain>
    </source>
</reference>
<organism evidence="2 3">
    <name type="scientific">Nitrosomonas supralitoralis</name>
    <dbReference type="NCBI Taxonomy" id="2116706"/>
    <lineage>
        <taxon>Bacteria</taxon>
        <taxon>Pseudomonadati</taxon>
        <taxon>Pseudomonadota</taxon>
        <taxon>Betaproteobacteria</taxon>
        <taxon>Nitrosomonadales</taxon>
        <taxon>Nitrosomonadaceae</taxon>
        <taxon>Nitrosomonas</taxon>
    </lineage>
</organism>
<dbReference type="RefSeq" id="WP_106706264.1">
    <property type="nucleotide sequence ID" value="NZ_PXXU01000011.1"/>
</dbReference>
<dbReference type="AlphaFoldDB" id="A0A2P7NWU6"/>
<dbReference type="EMBL" id="PXXU01000011">
    <property type="protein sequence ID" value="PSJ17950.1"/>
    <property type="molecule type" value="Genomic_DNA"/>
</dbReference>
<evidence type="ECO:0008006" key="4">
    <source>
        <dbReference type="Google" id="ProtNLM"/>
    </source>
</evidence>
<keyword evidence="1" id="KW-0732">Signal</keyword>
<comment type="caution">
    <text evidence="2">The sequence shown here is derived from an EMBL/GenBank/DDBJ whole genome shotgun (WGS) entry which is preliminary data.</text>
</comment>
<keyword evidence="3" id="KW-1185">Reference proteome</keyword>
<feature type="signal peptide" evidence="1">
    <location>
        <begin position="1"/>
        <end position="21"/>
    </location>
</feature>
<accession>A0A2P7NWU6</accession>
<protein>
    <recommendedName>
        <fullName evidence="4">Lipoprotein</fullName>
    </recommendedName>
</protein>
<feature type="chain" id="PRO_5015178432" description="Lipoprotein" evidence="1">
    <location>
        <begin position="22"/>
        <end position="419"/>
    </location>
</feature>
<dbReference type="OrthoDB" id="8542664at2"/>
<evidence type="ECO:0000313" key="2">
    <source>
        <dbReference type="EMBL" id="PSJ17950.1"/>
    </source>
</evidence>
<evidence type="ECO:0000313" key="3">
    <source>
        <dbReference type="Proteomes" id="UP000241912"/>
    </source>
</evidence>
<dbReference type="Proteomes" id="UP000241912">
    <property type="component" value="Unassembled WGS sequence"/>
</dbReference>
<name>A0A2P7NWU6_9PROT</name>
<gene>
    <name evidence="2" type="ORF">C7H79_05375</name>
</gene>